<keyword evidence="2" id="KW-0812">Transmembrane</keyword>
<feature type="transmembrane region" description="Helical" evidence="2">
    <location>
        <begin position="81"/>
        <end position="104"/>
    </location>
</feature>
<evidence type="ECO:0000259" key="3">
    <source>
        <dbReference type="Pfam" id="PF06580"/>
    </source>
</evidence>
<keyword evidence="2" id="KW-0472">Membrane</keyword>
<keyword evidence="2" id="KW-1133">Transmembrane helix</keyword>
<comment type="caution">
    <text evidence="4">The sequence shown here is derived from an EMBL/GenBank/DDBJ whole genome shotgun (WGS) entry which is preliminary data.</text>
</comment>
<protein>
    <recommendedName>
        <fullName evidence="3">Signal transduction histidine kinase internal region domain-containing protein</fullName>
    </recommendedName>
</protein>
<name>A0A4Z0ML20_9BACT</name>
<dbReference type="InterPro" id="IPR036890">
    <property type="entry name" value="HATPase_C_sf"/>
</dbReference>
<dbReference type="OrthoDB" id="9792992at2"/>
<sequence length="395" mass="45345">MTELGARMRHLLSRPLGSVLQHLFWWALFVGFEYFVFSNWQEKPIVTWGFVLKDTIATICSYYFFSLVLLPRFLLQRRWLLTTLGIVAIYYFWATLCYLCFSVFDHYGLVSKNAYAYMHRFLDGSIWEGIFSWRSVSMGLNDFSVTVIPPILLRFIRFLLSSGNQSLRLQRENLSLEVNFLKAQVNPHFLFNTLNNIYTMVVKQDERAPDMVEHLSHLMHYTVYESDAALVPLGQEVSFLESYLELERLRYGQKVSITYQKAPVLPAHYQLTPLLFFPFVENAFKHGVDSSLEASWVAVTLAEHEGWLEFEVSNSQAPASPKSAFGGVGIANVRKRLALHYPAQEYQLHIDSTADMYRVTLTLRLHPPSHDTGPAVRKSKRTSASASVTSLTGLE</sequence>
<evidence type="ECO:0000313" key="4">
    <source>
        <dbReference type="EMBL" id="TGD80522.1"/>
    </source>
</evidence>
<dbReference type="GO" id="GO:0016020">
    <property type="term" value="C:membrane"/>
    <property type="evidence" value="ECO:0007669"/>
    <property type="project" value="InterPro"/>
</dbReference>
<dbReference type="Pfam" id="PF06580">
    <property type="entry name" value="His_kinase"/>
    <property type="match status" value="1"/>
</dbReference>
<dbReference type="Gene3D" id="3.30.565.10">
    <property type="entry name" value="Histidine kinase-like ATPase, C-terminal domain"/>
    <property type="match status" value="1"/>
</dbReference>
<feature type="transmembrane region" description="Helical" evidence="2">
    <location>
        <begin position="56"/>
        <end position="74"/>
    </location>
</feature>
<feature type="region of interest" description="Disordered" evidence="1">
    <location>
        <begin position="368"/>
        <end position="395"/>
    </location>
</feature>
<accession>A0A4Z0ML20</accession>
<dbReference type="EMBL" id="SRKZ01000003">
    <property type="protein sequence ID" value="TGD80522.1"/>
    <property type="molecule type" value="Genomic_DNA"/>
</dbReference>
<dbReference type="GO" id="GO:0000155">
    <property type="term" value="F:phosphorelay sensor kinase activity"/>
    <property type="evidence" value="ECO:0007669"/>
    <property type="project" value="InterPro"/>
</dbReference>
<feature type="domain" description="Signal transduction histidine kinase internal region" evidence="3">
    <location>
        <begin position="177"/>
        <end position="254"/>
    </location>
</feature>
<proteinExistence type="predicted"/>
<feature type="compositionally biased region" description="Polar residues" evidence="1">
    <location>
        <begin position="382"/>
        <end position="395"/>
    </location>
</feature>
<dbReference type="InterPro" id="IPR010559">
    <property type="entry name" value="Sig_transdc_His_kin_internal"/>
</dbReference>
<evidence type="ECO:0000256" key="2">
    <source>
        <dbReference type="SAM" id="Phobius"/>
    </source>
</evidence>
<gene>
    <name evidence="4" type="ORF">EU557_11860</name>
</gene>
<reference evidence="4 5" key="1">
    <citation type="submission" date="2019-04" db="EMBL/GenBank/DDBJ databases">
        <authorList>
            <person name="Feng G."/>
            <person name="Zhang J."/>
            <person name="Zhu H."/>
        </authorList>
    </citation>
    <scope>NUCLEOTIDE SEQUENCE [LARGE SCALE GENOMIC DNA]</scope>
    <source>
        <strain evidence="4 5">JCM 19491</strain>
    </source>
</reference>
<evidence type="ECO:0000313" key="5">
    <source>
        <dbReference type="Proteomes" id="UP000298284"/>
    </source>
</evidence>
<dbReference type="AlphaFoldDB" id="A0A4Z0ML20"/>
<dbReference type="InterPro" id="IPR050640">
    <property type="entry name" value="Bact_2-comp_sensor_kinase"/>
</dbReference>
<dbReference type="Proteomes" id="UP000298284">
    <property type="component" value="Unassembled WGS sequence"/>
</dbReference>
<dbReference type="PANTHER" id="PTHR34220:SF7">
    <property type="entry name" value="SENSOR HISTIDINE KINASE YPDA"/>
    <property type="match status" value="1"/>
</dbReference>
<dbReference type="SUPFAM" id="SSF55874">
    <property type="entry name" value="ATPase domain of HSP90 chaperone/DNA topoisomerase II/histidine kinase"/>
    <property type="match status" value="1"/>
</dbReference>
<organism evidence="4 5">
    <name type="scientific">Hymenobacter wooponensis</name>
    <dbReference type="NCBI Taxonomy" id="1525360"/>
    <lineage>
        <taxon>Bacteria</taxon>
        <taxon>Pseudomonadati</taxon>
        <taxon>Bacteroidota</taxon>
        <taxon>Cytophagia</taxon>
        <taxon>Cytophagales</taxon>
        <taxon>Hymenobacteraceae</taxon>
        <taxon>Hymenobacter</taxon>
    </lineage>
</organism>
<feature type="transmembrane region" description="Helical" evidence="2">
    <location>
        <begin position="16"/>
        <end position="36"/>
    </location>
</feature>
<keyword evidence="5" id="KW-1185">Reference proteome</keyword>
<dbReference type="PANTHER" id="PTHR34220">
    <property type="entry name" value="SENSOR HISTIDINE KINASE YPDA"/>
    <property type="match status" value="1"/>
</dbReference>
<evidence type="ECO:0000256" key="1">
    <source>
        <dbReference type="SAM" id="MobiDB-lite"/>
    </source>
</evidence>